<evidence type="ECO:0000313" key="3">
    <source>
        <dbReference type="Proteomes" id="UP000515679"/>
    </source>
</evidence>
<organism evidence="2 3">
    <name type="scientific">Cohnella cholangitidis</name>
    <dbReference type="NCBI Taxonomy" id="2598458"/>
    <lineage>
        <taxon>Bacteria</taxon>
        <taxon>Bacillati</taxon>
        <taxon>Bacillota</taxon>
        <taxon>Bacilli</taxon>
        <taxon>Bacillales</taxon>
        <taxon>Paenibacillaceae</taxon>
        <taxon>Cohnella</taxon>
    </lineage>
</organism>
<keyword evidence="1" id="KW-0812">Transmembrane</keyword>
<dbReference type="KEGG" id="cchl:FPL14_27085"/>
<gene>
    <name evidence="2" type="ORF">FPL14_27085</name>
</gene>
<evidence type="ECO:0000256" key="1">
    <source>
        <dbReference type="SAM" id="Phobius"/>
    </source>
</evidence>
<feature type="transmembrane region" description="Helical" evidence="1">
    <location>
        <begin position="44"/>
        <end position="67"/>
    </location>
</feature>
<protein>
    <submittedName>
        <fullName evidence="2">Uncharacterized protein</fullName>
    </submittedName>
</protein>
<accession>A0A7G5C5D7</accession>
<dbReference type="Proteomes" id="UP000515679">
    <property type="component" value="Chromosome"/>
</dbReference>
<evidence type="ECO:0000313" key="2">
    <source>
        <dbReference type="EMBL" id="QMV44421.1"/>
    </source>
</evidence>
<proteinExistence type="predicted"/>
<dbReference type="AlphaFoldDB" id="A0A7G5C5D7"/>
<reference evidence="2 3" key="1">
    <citation type="submission" date="2019-07" db="EMBL/GenBank/DDBJ databases">
        <authorList>
            <person name="Kim J.K."/>
            <person name="Cheong H.-M."/>
            <person name="Choi Y."/>
            <person name="Hwang K.J."/>
            <person name="Lee S."/>
            <person name="Choi C."/>
        </authorList>
    </citation>
    <scope>NUCLEOTIDE SEQUENCE [LARGE SCALE GENOMIC DNA]</scope>
    <source>
        <strain evidence="2 3">KS 22</strain>
    </source>
</reference>
<sequence>MEDKDLFDQLKRGPLIRNGFDEELRRRINENLDKPNRRAIRPLLVRWGAVSTSFLLIVAVVIGLWSWKTFTGDNASKETLSTEQASASQQASPDREINPIPHSAVVIGLRADKDQSGMSSSSYRTIMVAPEREKLTFIRSGQGIWMPYKTNFWKIDAVPDAQGKGNETLEALKSGVRKEKIKVANEPTLARTNEKLLYAGNQFVSVLQNSNVNEDGVPVEQSDVWINEVSNLAPEARGNQANALKAGNFTLAQALGANAAEPPNVDQWVIARDAGNWVAKQPAGNNGLTTVRDIQSWPALSVQLTKAIVKDDPLALSWDEVRSLEPRAIDAYTSQDEDIAVIVTDSSIKLIPYQLPEEEMKDSTVTVSLRANESVVMVQWATQEKYVESWKLLFDKWFEASAE</sequence>
<dbReference type="RefSeq" id="WP_182300657.1">
    <property type="nucleotide sequence ID" value="NZ_CP041969.1"/>
</dbReference>
<keyword evidence="1" id="KW-0472">Membrane</keyword>
<keyword evidence="1" id="KW-1133">Transmembrane helix</keyword>
<dbReference type="EMBL" id="CP041969">
    <property type="protein sequence ID" value="QMV44421.1"/>
    <property type="molecule type" value="Genomic_DNA"/>
</dbReference>
<keyword evidence="3" id="KW-1185">Reference proteome</keyword>
<name>A0A7G5C5D7_9BACL</name>